<accession>A0A8T2S0K6</accession>
<name>A0A8T2S0K6_CERRI</name>
<sequence length="228" mass="25380">MGDTQGNMTSRERVLRALQQKYLYPSNAAINLLMRVVEGEGESAHERLRNAAVADDDFWLPAERNGLPKSLPSTIFVPALCWSDTLFEELETKLPGPLYMRCEQAYVTATALLPVKTYQTVANGRHAIRKRLSRFLDIGGGGGGLCSPLIFENACRILYHLNLCARYVNLHNDVLQSLYPHLLRIGIKDRDIHLAALIDVIWVTVESFHCSLQAVYSAIDNAVPDASA</sequence>
<reference evidence="1 2" key="1">
    <citation type="submission" date="2021-08" db="EMBL/GenBank/DDBJ databases">
        <title>WGS assembly of Ceratopteris richardii.</title>
        <authorList>
            <person name="Marchant D.B."/>
            <person name="Chen G."/>
            <person name="Jenkins J."/>
            <person name="Shu S."/>
            <person name="Leebens-Mack J."/>
            <person name="Grimwood J."/>
            <person name="Schmutz J."/>
            <person name="Soltis P."/>
            <person name="Soltis D."/>
            <person name="Chen Z.-H."/>
        </authorList>
    </citation>
    <scope>NUCLEOTIDE SEQUENCE [LARGE SCALE GENOMIC DNA]</scope>
    <source>
        <strain evidence="1">Whitten #5841</strain>
        <tissue evidence="1">Leaf</tissue>
    </source>
</reference>
<comment type="caution">
    <text evidence="1">The sequence shown here is derived from an EMBL/GenBank/DDBJ whole genome shotgun (WGS) entry which is preliminary data.</text>
</comment>
<protein>
    <submittedName>
        <fullName evidence="1">Uncharacterized protein</fullName>
    </submittedName>
</protein>
<organism evidence="1 2">
    <name type="scientific">Ceratopteris richardii</name>
    <name type="common">Triangle waterfern</name>
    <dbReference type="NCBI Taxonomy" id="49495"/>
    <lineage>
        <taxon>Eukaryota</taxon>
        <taxon>Viridiplantae</taxon>
        <taxon>Streptophyta</taxon>
        <taxon>Embryophyta</taxon>
        <taxon>Tracheophyta</taxon>
        <taxon>Polypodiopsida</taxon>
        <taxon>Polypodiidae</taxon>
        <taxon>Polypodiales</taxon>
        <taxon>Pteridineae</taxon>
        <taxon>Pteridaceae</taxon>
        <taxon>Parkerioideae</taxon>
        <taxon>Ceratopteris</taxon>
    </lineage>
</organism>
<gene>
    <name evidence="1" type="ORF">KP509_23G054800</name>
</gene>
<evidence type="ECO:0000313" key="2">
    <source>
        <dbReference type="Proteomes" id="UP000825935"/>
    </source>
</evidence>
<dbReference type="EMBL" id="CM035428">
    <property type="protein sequence ID" value="KAH7302062.1"/>
    <property type="molecule type" value="Genomic_DNA"/>
</dbReference>
<keyword evidence="2" id="KW-1185">Reference proteome</keyword>
<dbReference type="AlphaFoldDB" id="A0A8T2S0K6"/>
<dbReference type="Proteomes" id="UP000825935">
    <property type="component" value="Chromosome 23"/>
</dbReference>
<evidence type="ECO:0000313" key="1">
    <source>
        <dbReference type="EMBL" id="KAH7302062.1"/>
    </source>
</evidence>
<proteinExistence type="predicted"/>